<name>A0AAE3FWE1_9EURY</name>
<proteinExistence type="predicted"/>
<evidence type="ECO:0000256" key="1">
    <source>
        <dbReference type="SAM" id="Phobius"/>
    </source>
</evidence>
<protein>
    <submittedName>
        <fullName evidence="2">Uncharacterized protein</fullName>
    </submittedName>
</protein>
<dbReference type="RefSeq" id="WP_174652257.1">
    <property type="nucleotide sequence ID" value="NZ_JAKRVX010000002.1"/>
</dbReference>
<keyword evidence="3" id="KW-1185">Reference proteome</keyword>
<evidence type="ECO:0000313" key="2">
    <source>
        <dbReference type="EMBL" id="MCL9816797.1"/>
    </source>
</evidence>
<feature type="transmembrane region" description="Helical" evidence="1">
    <location>
        <begin position="35"/>
        <end position="54"/>
    </location>
</feature>
<keyword evidence="1" id="KW-0812">Transmembrane</keyword>
<accession>A0AAE3FWE1</accession>
<reference evidence="2" key="1">
    <citation type="journal article" date="2022" name="Syst. Appl. Microbiol.">
        <title>Natronocalculus amylovorans gen. nov., sp. nov., and Natranaeroarchaeum aerophilus sp. nov., dominant culturable amylolytic natronoarchaea from hypersaline soda lakes in southwestern Siberia.</title>
        <authorList>
            <person name="Sorokin D.Y."/>
            <person name="Elcheninov A.G."/>
            <person name="Khizhniak T.V."/>
            <person name="Koenen M."/>
            <person name="Bale N.J."/>
            <person name="Damste J.S.S."/>
            <person name="Kublanov I.V."/>
        </authorList>
    </citation>
    <scope>NUCLEOTIDE SEQUENCE</scope>
    <source>
        <strain evidence="2">AArc-St2</strain>
    </source>
</reference>
<reference evidence="2" key="2">
    <citation type="submission" date="2022-02" db="EMBL/GenBank/DDBJ databases">
        <authorList>
            <person name="Elcheninov A.G."/>
            <person name="Sorokin D.Y."/>
            <person name="Kublanov I.V."/>
        </authorList>
    </citation>
    <scope>NUCLEOTIDE SEQUENCE</scope>
    <source>
        <strain evidence="2">AArc-St2</strain>
    </source>
</reference>
<keyword evidence="1" id="KW-1133">Transmembrane helix</keyword>
<sequence>MVELSTFIGVTLAAHLTFASGIVLHARSTGRDAGRWPLLTLLFGIVGVIGYVLAGDNR</sequence>
<dbReference type="EMBL" id="JAKRVX010000002">
    <property type="protein sequence ID" value="MCL9816797.1"/>
    <property type="molecule type" value="Genomic_DNA"/>
</dbReference>
<keyword evidence="1" id="KW-0472">Membrane</keyword>
<gene>
    <name evidence="2" type="ORF">AArcSt2_07560</name>
</gene>
<comment type="caution">
    <text evidence="2">The sequence shown here is derived from an EMBL/GenBank/DDBJ whole genome shotgun (WGS) entry which is preliminary data.</text>
</comment>
<dbReference type="AlphaFoldDB" id="A0AAE3FWE1"/>
<dbReference type="Proteomes" id="UP001203207">
    <property type="component" value="Unassembled WGS sequence"/>
</dbReference>
<organism evidence="2 3">
    <name type="scientific">Natronocalculus amylovorans</name>
    <dbReference type="NCBI Taxonomy" id="2917812"/>
    <lineage>
        <taxon>Archaea</taxon>
        <taxon>Methanobacteriati</taxon>
        <taxon>Methanobacteriota</taxon>
        <taxon>Stenosarchaea group</taxon>
        <taxon>Halobacteria</taxon>
        <taxon>Halobacteriales</taxon>
        <taxon>Haloferacaceae</taxon>
        <taxon>Natronocalculus</taxon>
    </lineage>
</organism>
<evidence type="ECO:0000313" key="3">
    <source>
        <dbReference type="Proteomes" id="UP001203207"/>
    </source>
</evidence>